<comment type="caution">
    <text evidence="14">The sequence shown here is derived from an EMBL/GenBank/DDBJ whole genome shotgun (WGS) entry which is preliminary data.</text>
</comment>
<feature type="compositionally biased region" description="Basic residues" evidence="11">
    <location>
        <begin position="776"/>
        <end position="786"/>
    </location>
</feature>
<dbReference type="InterPro" id="IPR011011">
    <property type="entry name" value="Znf_FYVE_PHD"/>
</dbReference>
<keyword evidence="6 10" id="KW-0175">Coiled coil</keyword>
<feature type="compositionally biased region" description="Acidic residues" evidence="11">
    <location>
        <begin position="155"/>
        <end position="168"/>
    </location>
</feature>
<dbReference type="SMART" id="SM00249">
    <property type="entry name" value="PHD"/>
    <property type="match status" value="4"/>
</dbReference>
<sequence>MDRGSKRRQVKPLADSLLDALDYDSSDDSDFEVGDASGSEGTGNGSDEEGSNDTAAGSESDSDAVGSADEEGIDDEETKDLNEDTEEEEKAKEQSFSEETSSKETGGTSKNRRKGEKSSDTEPNGSGTAEEGSGEPKKWNLRRNRPMLDFTTMEELNEMDDYDSEDDNDWRPTQGKKKGKASSGKEKEGSDEEDDGGSDEEDNEDDENESSSSDSEEDGKKPKRKAGKNTGAFDEEETNDSHSTSHGKGNEDSLLERPQTWSSQRMEHILICCVCLGDNSEDADEIIQCDNCGVTVHEGCYGVDGESDSIMSSASENSTEPWFCDACKNGVTPSCELCPSQDGIFKETDAGRWVHVVCALYVPGVAFGDIDKLRPVTLTEMNYSKYGAKECSLCEDARFARTGVCISCDAGMCRSFFHVTCAQREGLLSEAAAEEDIADPFFAYCKQHADRFDRKWKRKNYLALQSYCKVSLQEREKQLTPEAQARITTRLQQYRAKAELSRNTRPQAWVPREKLPRPLTSSASAIRKLMRKAELMGISTDIFPVDTSDTSASVDGRRKHKQPALTADFVNYYLERNMRMIQIQDNIVEQKNLKDKLESEQEKLHMEYDKLCESLEDLQNVNGQLRTEGQAIWSMMGGILGQKLNSPAVLKAPKERKPSKKEGGSPGKSSNLPAMLYSCGICKKNQDQHLLLLCDTCKLHYHLGCLDPPLTRMPKKTKNSYWQCSECDQASSDEADIAMETLPDGTKRSRRQIKGPIKFIPQEMSPEPKKLQVRGTRTRGQKRKRTSICEEEKIEEPSPRERRQRQSTLQKKPKADDTRTECTTCKGPGDNENLVRCDECQLCYHFGCLDPPLKKSPKQTGYGWICQECDTSSSKEEEPQEFEEDSVKEETAEQEIPD</sequence>
<keyword evidence="7" id="KW-0539">Nucleus</keyword>
<dbReference type="FunFam" id="3.30.40.10:FF:000086">
    <property type="entry name" value="PHD finger protein 14 isoform X1"/>
    <property type="match status" value="1"/>
</dbReference>
<keyword evidence="15" id="KW-1185">Reference proteome</keyword>
<dbReference type="Gene3D" id="2.30.30.1150">
    <property type="match status" value="2"/>
</dbReference>
<evidence type="ECO:0000256" key="4">
    <source>
        <dbReference type="ARBA" id="ARBA00022771"/>
    </source>
</evidence>
<evidence type="ECO:0000259" key="12">
    <source>
        <dbReference type="PROSITE" id="PS50016"/>
    </source>
</evidence>
<reference evidence="14 15" key="1">
    <citation type="submission" date="2024-05" db="EMBL/GenBank/DDBJ databases">
        <title>A high-quality chromosomal-level genome assembly of Topmouth culter (Culter alburnus).</title>
        <authorList>
            <person name="Zhao H."/>
        </authorList>
    </citation>
    <scope>NUCLEOTIDE SEQUENCE [LARGE SCALE GENOMIC DNA]</scope>
    <source>
        <strain evidence="14">CATC2023</strain>
        <tissue evidence="14">Muscle</tissue>
    </source>
</reference>
<dbReference type="EMBL" id="JAWDJR010000019">
    <property type="protein sequence ID" value="KAK9957531.1"/>
    <property type="molecule type" value="Genomic_DNA"/>
</dbReference>
<evidence type="ECO:0000256" key="6">
    <source>
        <dbReference type="ARBA" id="ARBA00023054"/>
    </source>
</evidence>
<feature type="region of interest" description="Disordered" evidence="11">
    <location>
        <begin position="19"/>
        <end position="260"/>
    </location>
</feature>
<dbReference type="CDD" id="cd15674">
    <property type="entry name" value="ePHD_PHF14"/>
    <property type="match status" value="1"/>
</dbReference>
<dbReference type="CDD" id="cd15562">
    <property type="entry name" value="PHD2_PHF14"/>
    <property type="match status" value="1"/>
</dbReference>
<evidence type="ECO:0000256" key="2">
    <source>
        <dbReference type="ARBA" id="ARBA00022723"/>
    </source>
</evidence>
<evidence type="ECO:0000256" key="5">
    <source>
        <dbReference type="ARBA" id="ARBA00022833"/>
    </source>
</evidence>
<feature type="region of interest" description="Disordered" evidence="11">
    <location>
        <begin position="756"/>
        <end position="823"/>
    </location>
</feature>
<dbReference type="Gene3D" id="3.30.40.10">
    <property type="entry name" value="Zinc/RING finger domain, C3HC4 (zinc finger)"/>
    <property type="match status" value="2"/>
</dbReference>
<evidence type="ECO:0000256" key="1">
    <source>
        <dbReference type="ARBA" id="ARBA00004123"/>
    </source>
</evidence>
<dbReference type="AlphaFoldDB" id="A0AAW1Z8A1"/>
<dbReference type="CDD" id="cd15563">
    <property type="entry name" value="PHD3_PHF14"/>
    <property type="match status" value="1"/>
</dbReference>
<evidence type="ECO:0000256" key="7">
    <source>
        <dbReference type="ARBA" id="ARBA00023242"/>
    </source>
</evidence>
<evidence type="ECO:0000256" key="9">
    <source>
        <dbReference type="PROSITE-ProRule" id="PRU00146"/>
    </source>
</evidence>
<accession>A0AAW1Z8A1</accession>
<dbReference type="InterPro" id="IPR019787">
    <property type="entry name" value="Znf_PHD-finger"/>
</dbReference>
<dbReference type="InterPro" id="IPR034732">
    <property type="entry name" value="EPHD"/>
</dbReference>
<name>A0AAW1Z8A1_CULAL</name>
<evidence type="ECO:0000256" key="11">
    <source>
        <dbReference type="SAM" id="MobiDB-lite"/>
    </source>
</evidence>
<dbReference type="SUPFAM" id="SSF57903">
    <property type="entry name" value="FYVE/PHD zinc finger"/>
    <property type="match status" value="3"/>
</dbReference>
<dbReference type="InterPro" id="IPR050701">
    <property type="entry name" value="Histone_Mod_Regulator"/>
</dbReference>
<keyword evidence="4 9" id="KW-0863">Zinc-finger</keyword>
<dbReference type="Pfam" id="PF00628">
    <property type="entry name" value="PHD"/>
    <property type="match status" value="2"/>
</dbReference>
<proteinExistence type="predicted"/>
<comment type="subcellular location">
    <subcellularLocation>
        <location evidence="1">Nucleus</location>
    </subcellularLocation>
</comment>
<dbReference type="InterPro" id="IPR001965">
    <property type="entry name" value="Znf_PHD"/>
</dbReference>
<organism evidence="14 15">
    <name type="scientific">Culter alburnus</name>
    <name type="common">Topmouth culter</name>
    <dbReference type="NCBI Taxonomy" id="194366"/>
    <lineage>
        <taxon>Eukaryota</taxon>
        <taxon>Metazoa</taxon>
        <taxon>Chordata</taxon>
        <taxon>Craniata</taxon>
        <taxon>Vertebrata</taxon>
        <taxon>Euteleostomi</taxon>
        <taxon>Actinopterygii</taxon>
        <taxon>Neopterygii</taxon>
        <taxon>Teleostei</taxon>
        <taxon>Ostariophysi</taxon>
        <taxon>Cypriniformes</taxon>
        <taxon>Xenocyprididae</taxon>
        <taxon>Xenocypridinae</taxon>
        <taxon>Culter</taxon>
    </lineage>
</organism>
<feature type="compositionally biased region" description="Acidic residues" evidence="11">
    <location>
        <begin position="21"/>
        <end position="33"/>
    </location>
</feature>
<dbReference type="PROSITE" id="PS50016">
    <property type="entry name" value="ZF_PHD_2"/>
    <property type="match status" value="3"/>
</dbReference>
<evidence type="ECO:0000256" key="3">
    <source>
        <dbReference type="ARBA" id="ARBA00022737"/>
    </source>
</evidence>
<keyword evidence="2" id="KW-0479">Metal-binding</keyword>
<feature type="region of interest" description="Disordered" evidence="11">
    <location>
        <begin position="870"/>
        <end position="898"/>
    </location>
</feature>
<evidence type="ECO:0000259" key="13">
    <source>
        <dbReference type="PROSITE" id="PS51805"/>
    </source>
</evidence>
<dbReference type="InterPro" id="IPR019786">
    <property type="entry name" value="Zinc_finger_PHD-type_CS"/>
</dbReference>
<dbReference type="PANTHER" id="PTHR13793:SF150">
    <property type="entry name" value="PHD FINGER PROTEIN 14"/>
    <property type="match status" value="1"/>
</dbReference>
<dbReference type="GO" id="GO:0006357">
    <property type="term" value="P:regulation of transcription by RNA polymerase II"/>
    <property type="evidence" value="ECO:0007669"/>
    <property type="project" value="TreeGrafter"/>
</dbReference>
<dbReference type="GO" id="GO:0008270">
    <property type="term" value="F:zinc ion binding"/>
    <property type="evidence" value="ECO:0007669"/>
    <property type="project" value="UniProtKB-KW"/>
</dbReference>
<evidence type="ECO:0000256" key="10">
    <source>
        <dbReference type="SAM" id="Coils"/>
    </source>
</evidence>
<feature type="domain" description="PHD-type" evidence="12">
    <location>
        <begin position="676"/>
        <end position="730"/>
    </location>
</feature>
<dbReference type="CDD" id="cd15561">
    <property type="entry name" value="PHD1_PHF14"/>
    <property type="match status" value="1"/>
</dbReference>
<feature type="compositionally biased region" description="Acidic residues" evidence="11">
    <location>
        <begin position="68"/>
        <end position="88"/>
    </location>
</feature>
<keyword evidence="5" id="KW-0862">Zinc</keyword>
<evidence type="ECO:0000313" key="14">
    <source>
        <dbReference type="EMBL" id="KAK9957531.1"/>
    </source>
</evidence>
<dbReference type="GO" id="GO:0005634">
    <property type="term" value="C:nucleus"/>
    <property type="evidence" value="ECO:0007669"/>
    <property type="project" value="UniProtKB-SubCell"/>
</dbReference>
<feature type="compositionally biased region" description="Basic and acidic residues" evidence="11">
    <location>
        <begin position="787"/>
        <end position="801"/>
    </location>
</feature>
<protein>
    <recommendedName>
        <fullName evidence="8">PHD finger protein 14</fullName>
    </recommendedName>
</protein>
<dbReference type="Pfam" id="PF13832">
    <property type="entry name" value="zf-HC5HC2H_2"/>
    <property type="match status" value="1"/>
</dbReference>
<dbReference type="PROSITE" id="PS51805">
    <property type="entry name" value="EPHD"/>
    <property type="match status" value="1"/>
</dbReference>
<keyword evidence="3" id="KW-0677">Repeat</keyword>
<gene>
    <name evidence="14" type="ORF">ABG768_011773</name>
</gene>
<evidence type="ECO:0000256" key="8">
    <source>
        <dbReference type="ARBA" id="ARBA00068752"/>
    </source>
</evidence>
<feature type="domain" description="PHD-type" evidence="12">
    <location>
        <begin position="819"/>
        <end position="872"/>
    </location>
</feature>
<evidence type="ECO:0000313" key="15">
    <source>
        <dbReference type="Proteomes" id="UP001479290"/>
    </source>
</evidence>
<feature type="compositionally biased region" description="Acidic residues" evidence="11">
    <location>
        <begin position="878"/>
        <end position="898"/>
    </location>
</feature>
<feature type="domain" description="PHD-type" evidence="13">
    <location>
        <begin position="332"/>
        <end position="449"/>
    </location>
</feature>
<dbReference type="PANTHER" id="PTHR13793">
    <property type="entry name" value="PHD FINGER PROTEINS"/>
    <property type="match status" value="1"/>
</dbReference>
<feature type="compositionally biased region" description="Acidic residues" evidence="11">
    <location>
        <begin position="189"/>
        <end position="217"/>
    </location>
</feature>
<dbReference type="Pfam" id="PF13831">
    <property type="entry name" value="PHD_2"/>
    <property type="match status" value="1"/>
</dbReference>
<dbReference type="InterPro" id="IPR013083">
    <property type="entry name" value="Znf_RING/FYVE/PHD"/>
</dbReference>
<dbReference type="PROSITE" id="PS01359">
    <property type="entry name" value="ZF_PHD_1"/>
    <property type="match status" value="3"/>
</dbReference>
<feature type="domain" description="PHD-type" evidence="12">
    <location>
        <begin position="269"/>
        <end position="330"/>
    </location>
</feature>
<dbReference type="Proteomes" id="UP001479290">
    <property type="component" value="Unassembled WGS sequence"/>
</dbReference>
<feature type="coiled-coil region" evidence="10">
    <location>
        <begin position="580"/>
        <end position="628"/>
    </location>
</feature>